<organism evidence="1 2">
    <name type="scientific">Candidatus Phosphoribacter hodrii</name>
    <dbReference type="NCBI Taxonomy" id="2953743"/>
    <lineage>
        <taxon>Bacteria</taxon>
        <taxon>Bacillati</taxon>
        <taxon>Actinomycetota</taxon>
        <taxon>Actinomycetes</taxon>
        <taxon>Micrococcales</taxon>
        <taxon>Dermatophilaceae</taxon>
        <taxon>Candidatus Phosphoribacter</taxon>
    </lineage>
</organism>
<sequence>MLDFCGEEYAVDPGGTLVLGREGDVVIDDNLFLHRRFLELSHAQGVWWLANIGNHLAATVADADGGVNAWLPPGARMPVVFSQTVVWFTAGPTTYEFEIRLPTAPYEPTSALSETPHGATTIGRVSLTPDQRLLLVALCERALVKGEPGASSIPQSSEAATRLGWTLTRFNRKIDNVCQKLTVAGVRGLHGSTDRLASSRRARLVEYALATRLVTRQDLALLP</sequence>
<comment type="caution">
    <text evidence="1">The sequence shown here is derived from an EMBL/GenBank/DDBJ whole genome shotgun (WGS) entry which is preliminary data.</text>
</comment>
<reference evidence="1 2" key="1">
    <citation type="submission" date="2020-10" db="EMBL/GenBank/DDBJ databases">
        <title>Connecting structure to function with the recovery of over 1000 high-quality activated sludge metagenome-assembled genomes encoding full-length rRNA genes using long-read sequencing.</title>
        <authorList>
            <person name="Singleton C.M."/>
            <person name="Petriglieri F."/>
            <person name="Kristensen J.M."/>
            <person name="Kirkegaard R.H."/>
            <person name="Michaelsen T.Y."/>
            <person name="Andersen M.H."/>
            <person name="Karst S.M."/>
            <person name="Dueholm M.S."/>
            <person name="Nielsen P.H."/>
            <person name="Albertsen M."/>
        </authorList>
    </citation>
    <scope>NUCLEOTIDE SEQUENCE [LARGE SCALE GENOMIC DNA]</scope>
    <source>
        <strain evidence="1">AalE_18-Q3-R2-46_BAT3C.188</strain>
    </source>
</reference>
<protein>
    <recommendedName>
        <fullName evidence="3">FHA domain-containing protein</fullName>
    </recommendedName>
</protein>
<name>A0A935CEC1_9MICO</name>
<evidence type="ECO:0000313" key="2">
    <source>
        <dbReference type="Proteomes" id="UP000718281"/>
    </source>
</evidence>
<dbReference type="Proteomes" id="UP000718281">
    <property type="component" value="Unassembled WGS sequence"/>
</dbReference>
<dbReference type="EMBL" id="JADIXZ010000004">
    <property type="protein sequence ID" value="MBK6301310.1"/>
    <property type="molecule type" value="Genomic_DNA"/>
</dbReference>
<proteinExistence type="predicted"/>
<dbReference type="AlphaFoldDB" id="A0A935CEC1"/>
<accession>A0A935CEC1</accession>
<gene>
    <name evidence="1" type="ORF">IPF40_09760</name>
</gene>
<evidence type="ECO:0000313" key="1">
    <source>
        <dbReference type="EMBL" id="MBK6301310.1"/>
    </source>
</evidence>
<evidence type="ECO:0008006" key="3">
    <source>
        <dbReference type="Google" id="ProtNLM"/>
    </source>
</evidence>